<dbReference type="PANTHER" id="PTHR33352:SF3">
    <property type="entry name" value="SLR1612 PROTEIN"/>
    <property type="match status" value="1"/>
</dbReference>
<dbReference type="KEGG" id="tig:THII_0437"/>
<sequence>MSTYPLTELTLLPNFSLPTQDELPSDDGVPMETERHKKQMDLLIYTLEPRLRQQGSGYVNGNMFIYYSSQQKRHQDFKGPDVFVVLGVPTKERKSWVVWEEGKTPDVVIELLSESTAKFDKTDKKTLYQDRLKVAEYFWFDPFNPNDWAGFKLSGGYYEPLPVENERLVSQRLELALIRWSGTYQGIETIWLRWATLAGELLLLPEEAQTQRAELEAQRAKVAEQRAEVAEQRVEVAEQRVEVAEQRVEVAEQQAKAEAQRAQAAERLAQTATQRADLERQRAEAAEVEMARLKALLAEKNK</sequence>
<proteinExistence type="predicted"/>
<dbReference type="OrthoDB" id="5765693at2"/>
<dbReference type="InterPro" id="IPR012296">
    <property type="entry name" value="Nuclease_put_TT1808"/>
</dbReference>
<dbReference type="InterPro" id="IPR008538">
    <property type="entry name" value="Uma2"/>
</dbReference>
<gene>
    <name evidence="3" type="ORF">THII_0437</name>
</gene>
<evidence type="ECO:0000313" key="3">
    <source>
        <dbReference type="EMBL" id="BAP54734.1"/>
    </source>
</evidence>
<dbReference type="SUPFAM" id="SSF52980">
    <property type="entry name" value="Restriction endonuclease-like"/>
    <property type="match status" value="1"/>
</dbReference>
<dbReference type="Proteomes" id="UP000031623">
    <property type="component" value="Chromosome"/>
</dbReference>
<dbReference type="InterPro" id="IPR011335">
    <property type="entry name" value="Restrct_endonuc-II-like"/>
</dbReference>
<evidence type="ECO:0000256" key="1">
    <source>
        <dbReference type="SAM" id="Coils"/>
    </source>
</evidence>
<evidence type="ECO:0000313" key="4">
    <source>
        <dbReference type="Proteomes" id="UP000031623"/>
    </source>
</evidence>
<dbReference type="EMBL" id="AP014633">
    <property type="protein sequence ID" value="BAP54734.1"/>
    <property type="molecule type" value="Genomic_DNA"/>
</dbReference>
<dbReference type="CDD" id="cd06260">
    <property type="entry name" value="DUF820-like"/>
    <property type="match status" value="1"/>
</dbReference>
<name>A0A090AD68_9GAMM</name>
<keyword evidence="1" id="KW-0175">Coiled coil</keyword>
<organism evidence="3 4">
    <name type="scientific">Thioploca ingrica</name>
    <dbReference type="NCBI Taxonomy" id="40754"/>
    <lineage>
        <taxon>Bacteria</taxon>
        <taxon>Pseudomonadati</taxon>
        <taxon>Pseudomonadota</taxon>
        <taxon>Gammaproteobacteria</taxon>
        <taxon>Thiotrichales</taxon>
        <taxon>Thiotrichaceae</taxon>
        <taxon>Thioploca</taxon>
    </lineage>
</organism>
<reference evidence="3" key="1">
    <citation type="journal article" date="2014" name="ISME J.">
        <title>Ecophysiology of Thioploca ingrica as revealed by the complete genome sequence supplemented with proteomic evidence.</title>
        <authorList>
            <person name="Kojima H."/>
            <person name="Ogura Y."/>
            <person name="Yamamoto N."/>
            <person name="Togashi T."/>
            <person name="Mori H."/>
            <person name="Watanabe T."/>
            <person name="Nemoto F."/>
            <person name="Kurokawa K."/>
            <person name="Hayashi T."/>
            <person name="Fukui M."/>
        </authorList>
    </citation>
    <scope>NUCLEOTIDE SEQUENCE [LARGE SCALE GENOMIC DNA]</scope>
</reference>
<protein>
    <recommendedName>
        <fullName evidence="2">Putative restriction endonuclease domain-containing protein</fullName>
    </recommendedName>
</protein>
<keyword evidence="4" id="KW-1185">Reference proteome</keyword>
<feature type="domain" description="Putative restriction endonuclease" evidence="2">
    <location>
        <begin position="30"/>
        <end position="171"/>
    </location>
</feature>
<dbReference type="STRING" id="40754.THII_0437"/>
<dbReference type="HOGENOM" id="CLU_075279_1_0_6"/>
<accession>A0A090AD68</accession>
<dbReference type="AlphaFoldDB" id="A0A090AD68"/>
<dbReference type="PANTHER" id="PTHR33352">
    <property type="entry name" value="SLR1095 PROTEIN"/>
    <property type="match status" value="1"/>
</dbReference>
<feature type="coiled-coil region" evidence="1">
    <location>
        <begin position="208"/>
        <end position="296"/>
    </location>
</feature>
<evidence type="ECO:0000259" key="2">
    <source>
        <dbReference type="Pfam" id="PF05685"/>
    </source>
</evidence>
<dbReference type="Gene3D" id="3.90.1570.10">
    <property type="entry name" value="tt1808, chain A"/>
    <property type="match status" value="1"/>
</dbReference>
<dbReference type="Pfam" id="PF05685">
    <property type="entry name" value="Uma2"/>
    <property type="match status" value="1"/>
</dbReference>